<keyword evidence="4" id="KW-1185">Reference proteome</keyword>
<keyword evidence="2" id="KW-0472">Membrane</keyword>
<reference evidence="3" key="3">
    <citation type="submission" date="2025-08" db="UniProtKB">
        <authorList>
            <consortium name="Ensembl"/>
        </authorList>
    </citation>
    <scope>IDENTIFICATION</scope>
</reference>
<dbReference type="Ensembl" id="ENSPSIT00000019222.1">
    <property type="protein sequence ID" value="ENSPSIP00000019133.1"/>
    <property type="gene ID" value="ENSPSIG00000016983.1"/>
</dbReference>
<dbReference type="EMBL" id="AGCU01149749">
    <property type="status" value="NOT_ANNOTATED_CDS"/>
    <property type="molecule type" value="Genomic_DNA"/>
</dbReference>
<dbReference type="HOGENOM" id="CLU_086391_0_0_1"/>
<reference evidence="4" key="1">
    <citation type="submission" date="2011-10" db="EMBL/GenBank/DDBJ databases">
        <authorList>
            <consortium name="Soft-shell Turtle Genome Consortium"/>
        </authorList>
    </citation>
    <scope>NUCLEOTIDE SEQUENCE [LARGE SCALE GENOMIC DNA]</scope>
    <source>
        <strain evidence="4">Daiwa-1</strain>
    </source>
</reference>
<proteinExistence type="predicted"/>
<sequence>MDLSNCSLSAPCAGFQAASTAAVIDLTENPLQESIPNTTFRGFTRLQSISLPLPLECPGGSMAWDTVTMQAAGQAGAGSPRLSDTAAGGPQPSPTSNPDSCLALPACLCPESSLCAPDGPGLFQCLCAGSSHGYKCLREGAFPMLLFYGTLGAVTTSLALLAWGTQRRKAKSS</sequence>
<protein>
    <recommendedName>
        <fullName evidence="5">EGF-like domain-containing protein</fullName>
    </recommendedName>
</protein>
<keyword evidence="2" id="KW-0812">Transmembrane</keyword>
<organism evidence="3 4">
    <name type="scientific">Pelodiscus sinensis</name>
    <name type="common">Chinese softshell turtle</name>
    <name type="synonym">Trionyx sinensis</name>
    <dbReference type="NCBI Taxonomy" id="13735"/>
    <lineage>
        <taxon>Eukaryota</taxon>
        <taxon>Metazoa</taxon>
        <taxon>Chordata</taxon>
        <taxon>Craniata</taxon>
        <taxon>Vertebrata</taxon>
        <taxon>Euteleostomi</taxon>
        <taxon>Archelosauria</taxon>
        <taxon>Testudinata</taxon>
        <taxon>Testudines</taxon>
        <taxon>Cryptodira</taxon>
        <taxon>Trionychia</taxon>
        <taxon>Trionychidae</taxon>
        <taxon>Pelodiscus</taxon>
    </lineage>
</organism>
<dbReference type="AlphaFoldDB" id="K7GFS2"/>
<dbReference type="STRING" id="13735.ENSPSIP00000019133"/>
<dbReference type="InterPro" id="IPR042350">
    <property type="entry name" value="ATRAID"/>
</dbReference>
<dbReference type="Proteomes" id="UP000007267">
    <property type="component" value="Unassembled WGS sequence"/>
</dbReference>
<feature type="region of interest" description="Disordered" evidence="1">
    <location>
        <begin position="74"/>
        <end position="96"/>
    </location>
</feature>
<evidence type="ECO:0000256" key="2">
    <source>
        <dbReference type="SAM" id="Phobius"/>
    </source>
</evidence>
<evidence type="ECO:0000313" key="3">
    <source>
        <dbReference type="Ensembl" id="ENSPSIP00000019133.1"/>
    </source>
</evidence>
<name>K7GFS2_PELSI</name>
<evidence type="ECO:0000256" key="1">
    <source>
        <dbReference type="SAM" id="MobiDB-lite"/>
    </source>
</evidence>
<dbReference type="PANTHER" id="PTHR15926:SF1">
    <property type="entry name" value="ALL-TRANS RETINOIC ACID-INDUCED DIFFERENTIATION FACTOR"/>
    <property type="match status" value="1"/>
</dbReference>
<feature type="transmembrane region" description="Helical" evidence="2">
    <location>
        <begin position="141"/>
        <end position="163"/>
    </location>
</feature>
<dbReference type="EMBL" id="AGCU01149750">
    <property type="status" value="NOT_ANNOTATED_CDS"/>
    <property type="molecule type" value="Genomic_DNA"/>
</dbReference>
<dbReference type="GO" id="GO:0045669">
    <property type="term" value="P:positive regulation of osteoblast differentiation"/>
    <property type="evidence" value="ECO:0007669"/>
    <property type="project" value="TreeGrafter"/>
</dbReference>
<dbReference type="GeneTree" id="ENSGT00390000017252"/>
<evidence type="ECO:0000313" key="4">
    <source>
        <dbReference type="Proteomes" id="UP000007267"/>
    </source>
</evidence>
<keyword evidence="2" id="KW-1133">Transmembrane helix</keyword>
<dbReference type="PANTHER" id="PTHR15926">
    <property type="entry name" value="ALL-TRANS RETINOIC ACID-INDUCED DIFFERENTIATION FACTOR"/>
    <property type="match status" value="1"/>
</dbReference>
<evidence type="ECO:0008006" key="5">
    <source>
        <dbReference type="Google" id="ProtNLM"/>
    </source>
</evidence>
<accession>K7GFS2</accession>
<dbReference type="eggNOG" id="ENOG502S1YR">
    <property type="taxonomic scope" value="Eukaryota"/>
</dbReference>
<dbReference type="OMA" id="KNNARIC"/>
<reference evidence="4" key="2">
    <citation type="journal article" date="2013" name="Nat. Genet.">
        <title>The draft genomes of soft-shell turtle and green sea turtle yield insights into the development and evolution of the turtle-specific body plan.</title>
        <authorList>
            <person name="Wang Z."/>
            <person name="Pascual-Anaya J."/>
            <person name="Zadissa A."/>
            <person name="Li W."/>
            <person name="Niimura Y."/>
            <person name="Huang Z."/>
            <person name="Li C."/>
            <person name="White S."/>
            <person name="Xiong Z."/>
            <person name="Fang D."/>
            <person name="Wang B."/>
            <person name="Ming Y."/>
            <person name="Chen Y."/>
            <person name="Zheng Y."/>
            <person name="Kuraku S."/>
            <person name="Pignatelli M."/>
            <person name="Herrero J."/>
            <person name="Beal K."/>
            <person name="Nozawa M."/>
            <person name="Li Q."/>
            <person name="Wang J."/>
            <person name="Zhang H."/>
            <person name="Yu L."/>
            <person name="Shigenobu S."/>
            <person name="Wang J."/>
            <person name="Liu J."/>
            <person name="Flicek P."/>
            <person name="Searle S."/>
            <person name="Wang J."/>
            <person name="Kuratani S."/>
            <person name="Yin Y."/>
            <person name="Aken B."/>
            <person name="Zhang G."/>
            <person name="Irie N."/>
        </authorList>
    </citation>
    <scope>NUCLEOTIDE SEQUENCE [LARGE SCALE GENOMIC DNA]</scope>
    <source>
        <strain evidence="4">Daiwa-1</strain>
    </source>
</reference>
<reference evidence="3" key="4">
    <citation type="submission" date="2025-09" db="UniProtKB">
        <authorList>
            <consortium name="Ensembl"/>
        </authorList>
    </citation>
    <scope>IDENTIFICATION</scope>
</reference>